<dbReference type="InterPro" id="IPR051625">
    <property type="entry name" value="Signaling_Regulatory_Domain"/>
</dbReference>
<protein>
    <submittedName>
        <fullName evidence="3">39164_t:CDS:1</fullName>
    </submittedName>
</protein>
<evidence type="ECO:0000256" key="1">
    <source>
        <dbReference type="ARBA" id="ARBA00022737"/>
    </source>
</evidence>
<sequence length="397" mass="44514">MTEKKKHKMINVEIAELPIHDSKCTKLFVMGSNDCGELGFGNDVSEMKYPKHVESLADFYIVKISCGSLHVAALTQDGKVITLMKVWIYKLIIKLSALGRVTKSEDPNATDENVLALAQGLDDAVIVKVNNSRNIRFTLAINKQSIFMKYDPTSHLKIADIAIGENHVLVLTTNGNYSLLDTWILINLEEEYRYKNFAGGNHSFAVDEDGMLYTWGQNAEGQCGIESLNPIITPMKLEFFENLFRMEQIPAGLYHTLVLLENDDVYSFGSTKYGQLGIGASEENSVYLGFGVTYALRNQRENDELLPFELKCKEFGDIIKLVELAALRNQESAEMNLKLCCYKKLENQEIGVVSLFKMVIKGECGQPPFLLNMYGLKLRCHLGERYSCGILCILSAG</sequence>
<keyword evidence="1" id="KW-0677">Repeat</keyword>
<accession>A0ABM8VZF9</accession>
<dbReference type="PROSITE" id="PS50012">
    <property type="entry name" value="RCC1_3"/>
    <property type="match status" value="2"/>
</dbReference>
<evidence type="ECO:0000313" key="4">
    <source>
        <dbReference type="Proteomes" id="UP000789901"/>
    </source>
</evidence>
<keyword evidence="4" id="KW-1185">Reference proteome</keyword>
<dbReference type="PRINTS" id="PR00633">
    <property type="entry name" value="RCCNDNSATION"/>
</dbReference>
<dbReference type="InterPro" id="IPR000408">
    <property type="entry name" value="Reg_chr_condens"/>
</dbReference>
<name>A0ABM8VZF9_GIGMA</name>
<comment type="caution">
    <text evidence="3">The sequence shown here is derived from an EMBL/GenBank/DDBJ whole genome shotgun (WGS) entry which is preliminary data.</text>
</comment>
<organism evidence="3 4">
    <name type="scientific">Gigaspora margarita</name>
    <dbReference type="NCBI Taxonomy" id="4874"/>
    <lineage>
        <taxon>Eukaryota</taxon>
        <taxon>Fungi</taxon>
        <taxon>Fungi incertae sedis</taxon>
        <taxon>Mucoromycota</taxon>
        <taxon>Glomeromycotina</taxon>
        <taxon>Glomeromycetes</taxon>
        <taxon>Diversisporales</taxon>
        <taxon>Gigasporaceae</taxon>
        <taxon>Gigaspora</taxon>
    </lineage>
</organism>
<dbReference type="PANTHER" id="PTHR22872">
    <property type="entry name" value="BTK-BINDING PROTEIN-RELATED"/>
    <property type="match status" value="1"/>
</dbReference>
<reference evidence="3 4" key="1">
    <citation type="submission" date="2021-06" db="EMBL/GenBank/DDBJ databases">
        <authorList>
            <person name="Kallberg Y."/>
            <person name="Tangrot J."/>
            <person name="Rosling A."/>
        </authorList>
    </citation>
    <scope>NUCLEOTIDE SEQUENCE [LARGE SCALE GENOMIC DNA]</scope>
    <source>
        <strain evidence="3 4">120-4 pot B 10/14</strain>
    </source>
</reference>
<dbReference type="InterPro" id="IPR009091">
    <property type="entry name" value="RCC1/BLIP-II"/>
</dbReference>
<evidence type="ECO:0000313" key="3">
    <source>
        <dbReference type="EMBL" id="CAG8485771.1"/>
    </source>
</evidence>
<proteinExistence type="predicted"/>
<dbReference type="Proteomes" id="UP000789901">
    <property type="component" value="Unassembled WGS sequence"/>
</dbReference>
<evidence type="ECO:0000256" key="2">
    <source>
        <dbReference type="PROSITE-ProRule" id="PRU00235"/>
    </source>
</evidence>
<dbReference type="Pfam" id="PF00415">
    <property type="entry name" value="RCC1"/>
    <property type="match status" value="2"/>
</dbReference>
<dbReference type="SUPFAM" id="SSF50985">
    <property type="entry name" value="RCC1/BLIP-II"/>
    <property type="match status" value="1"/>
</dbReference>
<feature type="repeat" description="RCC1" evidence="2">
    <location>
        <begin position="210"/>
        <end position="262"/>
    </location>
</feature>
<feature type="repeat" description="RCC1" evidence="2">
    <location>
        <begin position="25"/>
        <end position="77"/>
    </location>
</feature>
<dbReference type="Gene3D" id="2.130.10.30">
    <property type="entry name" value="Regulator of chromosome condensation 1/beta-lactamase-inhibitor protein II"/>
    <property type="match status" value="2"/>
</dbReference>
<dbReference type="EMBL" id="CAJVQB010000385">
    <property type="protein sequence ID" value="CAG8485771.1"/>
    <property type="molecule type" value="Genomic_DNA"/>
</dbReference>
<gene>
    <name evidence="3" type="ORF">GMARGA_LOCUS1469</name>
</gene>